<dbReference type="AlphaFoldDB" id="A0A7V4TZI6"/>
<evidence type="ECO:0000256" key="6">
    <source>
        <dbReference type="ARBA" id="ARBA00022898"/>
    </source>
</evidence>
<gene>
    <name evidence="9" type="ORF">ENK44_05705</name>
</gene>
<dbReference type="InterPro" id="IPR005814">
    <property type="entry name" value="Aminotrans_3"/>
</dbReference>
<dbReference type="GO" id="GO:0008483">
    <property type="term" value="F:transaminase activity"/>
    <property type="evidence" value="ECO:0007669"/>
    <property type="project" value="UniProtKB-KW"/>
</dbReference>
<comment type="caution">
    <text evidence="9">The sequence shown here is derived from an EMBL/GenBank/DDBJ whole genome shotgun (WGS) entry which is preliminary data.</text>
</comment>
<dbReference type="PIRSF" id="PIRSF000521">
    <property type="entry name" value="Transaminase_4ab_Lys_Orn"/>
    <property type="match status" value="1"/>
</dbReference>
<dbReference type="SUPFAM" id="SSF53383">
    <property type="entry name" value="PLP-dependent transferases"/>
    <property type="match status" value="1"/>
</dbReference>
<evidence type="ECO:0000256" key="8">
    <source>
        <dbReference type="RuleBase" id="RU003560"/>
    </source>
</evidence>
<reference evidence="9" key="1">
    <citation type="journal article" date="2020" name="mSystems">
        <title>Genome- and Community-Level Interaction Insights into Carbon Utilization and Element Cycling Functions of Hydrothermarchaeota in Hydrothermal Sediment.</title>
        <authorList>
            <person name="Zhou Z."/>
            <person name="Liu Y."/>
            <person name="Xu W."/>
            <person name="Pan J."/>
            <person name="Luo Z.H."/>
            <person name="Li M."/>
        </authorList>
    </citation>
    <scope>NUCLEOTIDE SEQUENCE [LARGE SCALE GENOMIC DNA]</scope>
    <source>
        <strain evidence="9">HyVt-577</strain>
    </source>
</reference>
<sequence>MSDYNDIEKEFGVNLFNKRGITLVKGHNARVWDQDGKEYIDCTTGHGVANIGHAHPEVAKAVAEQAAQLITCSGSFSNDKRAALMQKLIDLSPASLRKVFLCNSGTEAVEAALKFARVSSAKSEFVCAMRGFHGRTMGALSATFNPKYKKPFEPLVPGFRFVPYNNPEKLRAAVTDNTAAILLEVVQGEGGVHPGTVEYFEAVKQICTENNILLIIDEVQTGFGRTGKLFACEHFDLQPDLLCLAKSIAGGIPMGAVLCSDKINVSPGQHGSTFGGNPLACAAALATIEILTSENLPQEAEKKGRYFREKFTAAMPGRVRELRQIGLMIGIELKEKVQPYIAALQERGVLAMPAGATVLRLLPPLTISYRELDEVLSALLDVLN</sequence>
<dbReference type="GO" id="GO:0030170">
    <property type="term" value="F:pyridoxal phosphate binding"/>
    <property type="evidence" value="ECO:0007669"/>
    <property type="project" value="InterPro"/>
</dbReference>
<keyword evidence="5" id="KW-0808">Transferase</keyword>
<dbReference type="NCBIfam" id="TIGR00707">
    <property type="entry name" value="argD"/>
    <property type="match status" value="1"/>
</dbReference>
<dbReference type="InterPro" id="IPR015421">
    <property type="entry name" value="PyrdxlP-dep_Trfase_major"/>
</dbReference>
<protein>
    <submittedName>
        <fullName evidence="9">Aspartate aminotransferase family protein</fullName>
    </submittedName>
</protein>
<dbReference type="PANTHER" id="PTHR11986:SF79">
    <property type="entry name" value="ACETYLORNITHINE AMINOTRANSFERASE, MITOCHONDRIAL"/>
    <property type="match status" value="1"/>
</dbReference>
<dbReference type="NCBIfam" id="NF002325">
    <property type="entry name" value="PRK01278.1"/>
    <property type="match status" value="1"/>
</dbReference>
<dbReference type="InterPro" id="IPR037537">
    <property type="entry name" value="LysJ"/>
</dbReference>
<dbReference type="Gene3D" id="3.90.1150.10">
    <property type="entry name" value="Aspartate Aminotransferase, domain 1"/>
    <property type="match status" value="1"/>
</dbReference>
<dbReference type="InterPro" id="IPR015424">
    <property type="entry name" value="PyrdxlP-dep_Trfase"/>
</dbReference>
<dbReference type="PROSITE" id="PS00600">
    <property type="entry name" value="AA_TRANSFER_CLASS_3"/>
    <property type="match status" value="1"/>
</dbReference>
<evidence type="ECO:0000256" key="1">
    <source>
        <dbReference type="ARBA" id="ARBA00001933"/>
    </source>
</evidence>
<comment type="pathway">
    <text evidence="7">Amino-acid biosynthesis.</text>
</comment>
<name>A0A7V4TZI6_CALAY</name>
<dbReference type="Pfam" id="PF00202">
    <property type="entry name" value="Aminotran_3"/>
    <property type="match status" value="1"/>
</dbReference>
<dbReference type="InterPro" id="IPR015422">
    <property type="entry name" value="PyrdxlP-dep_Trfase_small"/>
</dbReference>
<evidence type="ECO:0000256" key="4">
    <source>
        <dbReference type="ARBA" id="ARBA00022605"/>
    </source>
</evidence>
<evidence type="ECO:0000256" key="5">
    <source>
        <dbReference type="ARBA" id="ARBA00022679"/>
    </source>
</evidence>
<dbReference type="Proteomes" id="UP000885779">
    <property type="component" value="Unassembled WGS sequence"/>
</dbReference>
<dbReference type="Gene3D" id="3.40.640.10">
    <property type="entry name" value="Type I PLP-dependent aspartate aminotransferase-like (Major domain)"/>
    <property type="match status" value="1"/>
</dbReference>
<accession>A0A7V4TZI6</accession>
<keyword evidence="6 8" id="KW-0663">Pyridoxal phosphate</keyword>
<keyword evidence="3 9" id="KW-0032">Aminotransferase</keyword>
<dbReference type="PANTHER" id="PTHR11986">
    <property type="entry name" value="AMINOTRANSFERASE CLASS III"/>
    <property type="match status" value="1"/>
</dbReference>
<dbReference type="GO" id="GO:0042802">
    <property type="term" value="F:identical protein binding"/>
    <property type="evidence" value="ECO:0007669"/>
    <property type="project" value="TreeGrafter"/>
</dbReference>
<keyword evidence="4" id="KW-0028">Amino-acid biosynthesis</keyword>
<dbReference type="InterPro" id="IPR004636">
    <property type="entry name" value="AcOrn/SuccOrn_fam"/>
</dbReference>
<dbReference type="FunFam" id="3.40.640.10:FF:000004">
    <property type="entry name" value="Acetylornithine aminotransferase"/>
    <property type="match status" value="1"/>
</dbReference>
<dbReference type="GO" id="GO:0006526">
    <property type="term" value="P:L-arginine biosynthetic process"/>
    <property type="evidence" value="ECO:0007669"/>
    <property type="project" value="UniProtKB-ARBA"/>
</dbReference>
<evidence type="ECO:0000256" key="7">
    <source>
        <dbReference type="ARBA" id="ARBA00029440"/>
    </source>
</evidence>
<proteinExistence type="inferred from homology"/>
<evidence type="ECO:0000313" key="9">
    <source>
        <dbReference type="EMBL" id="HGY55170.1"/>
    </source>
</evidence>
<dbReference type="EMBL" id="DRQG01000053">
    <property type="protein sequence ID" value="HGY55170.1"/>
    <property type="molecule type" value="Genomic_DNA"/>
</dbReference>
<dbReference type="HAMAP" id="MF_02084">
    <property type="entry name" value="LysJ_aminotrans_3"/>
    <property type="match status" value="1"/>
</dbReference>
<comment type="similarity">
    <text evidence="8">Belongs to the class-III pyridoxal-phosphate-dependent aminotransferase family.</text>
</comment>
<evidence type="ECO:0000256" key="2">
    <source>
        <dbReference type="ARBA" id="ARBA00022490"/>
    </source>
</evidence>
<keyword evidence="2" id="KW-0963">Cytoplasm</keyword>
<organism evidence="9">
    <name type="scientific">Caldithrix abyssi</name>
    <dbReference type="NCBI Taxonomy" id="187145"/>
    <lineage>
        <taxon>Bacteria</taxon>
        <taxon>Pseudomonadati</taxon>
        <taxon>Calditrichota</taxon>
        <taxon>Calditrichia</taxon>
        <taxon>Calditrichales</taxon>
        <taxon>Calditrichaceae</taxon>
        <taxon>Caldithrix</taxon>
    </lineage>
</organism>
<comment type="cofactor">
    <cofactor evidence="1">
        <name>pyridoxal 5'-phosphate</name>
        <dbReference type="ChEBI" id="CHEBI:597326"/>
    </cofactor>
</comment>
<dbReference type="InterPro" id="IPR049704">
    <property type="entry name" value="Aminotrans_3_PPA_site"/>
</dbReference>
<dbReference type="CDD" id="cd00610">
    <property type="entry name" value="OAT_like"/>
    <property type="match status" value="1"/>
</dbReference>
<dbReference type="InterPro" id="IPR050103">
    <property type="entry name" value="Class-III_PLP-dep_AT"/>
</dbReference>
<evidence type="ECO:0000256" key="3">
    <source>
        <dbReference type="ARBA" id="ARBA00022576"/>
    </source>
</evidence>